<proteinExistence type="inferred from homology"/>
<evidence type="ECO:0000313" key="7">
    <source>
        <dbReference type="EMBL" id="KAK2169252.1"/>
    </source>
</evidence>
<dbReference type="Pfam" id="PF25391">
    <property type="entry name" value="WD40_Gbeta"/>
    <property type="match status" value="2"/>
</dbReference>
<dbReference type="PROSITE" id="PS50294">
    <property type="entry name" value="WD_REPEATS_REGION"/>
    <property type="match status" value="2"/>
</dbReference>
<evidence type="ECO:0000256" key="6">
    <source>
        <dbReference type="SAM" id="Coils"/>
    </source>
</evidence>
<evidence type="ECO:0000256" key="3">
    <source>
        <dbReference type="ARBA" id="ARBA00022737"/>
    </source>
</evidence>
<dbReference type="InterPro" id="IPR016346">
    <property type="entry name" value="G-protein_beta_1-5"/>
</dbReference>
<comment type="caution">
    <text evidence="7">The sequence shown here is derived from an EMBL/GenBank/DDBJ whole genome shotgun (WGS) entry which is preliminary data.</text>
</comment>
<dbReference type="Proteomes" id="UP001209878">
    <property type="component" value="Unassembled WGS sequence"/>
</dbReference>
<dbReference type="GO" id="GO:0007165">
    <property type="term" value="P:signal transduction"/>
    <property type="evidence" value="ECO:0007669"/>
    <property type="project" value="UniProtKB-KW"/>
</dbReference>
<sequence length="376" mass="41406">MATEELRVDCDIDSIDALSREAETLKARLEQERSQLNDVDLSEVAQRLDPLPPFIMKARRILKGHQGKVLCVGWSTDKRHVVSSSQDGKLLVWDAFTTNKEHAVTMPTTWVMACAYGPSGTVVACGGLDNKCTVYPLSLDEDPATKKKLVGTHTSYLSCCKFTNSDQQKVSTNSDQQVRVCCRRSVPTQDQQKVSTNSDQQVRVCCRRSVPTQGQQILTGSGDSTCCLWDVESGHMMQCFHGHSCDKSIMVWDMRSGSCVQVFDGHESDVNSVKFYPSGDAIATASDDATCRLFDRRADREVGCYKKESIIFGCNAVDLSLSGRLLFGGYNDYVVHIWDVLKGNRVAMLYSHENRVSCLGISPDGTPLCTGAGTTP</sequence>
<dbReference type="Pfam" id="PF00400">
    <property type="entry name" value="WD40"/>
    <property type="match status" value="1"/>
</dbReference>
<dbReference type="PANTHER" id="PTHR19850">
    <property type="entry name" value="GUANINE NUCLEOTIDE-BINDING PROTEIN BETA G PROTEIN BETA"/>
    <property type="match status" value="1"/>
</dbReference>
<dbReference type="CDD" id="cd00200">
    <property type="entry name" value="WD40"/>
    <property type="match status" value="1"/>
</dbReference>
<dbReference type="PIRSF" id="PIRSF002394">
    <property type="entry name" value="GN-bd_beta"/>
    <property type="match status" value="1"/>
</dbReference>
<evidence type="ECO:0000256" key="1">
    <source>
        <dbReference type="ARBA" id="ARBA00009768"/>
    </source>
</evidence>
<dbReference type="EMBL" id="JAODUO010001197">
    <property type="protein sequence ID" value="KAK2169252.1"/>
    <property type="molecule type" value="Genomic_DNA"/>
</dbReference>
<dbReference type="InterPro" id="IPR001632">
    <property type="entry name" value="WD40_G-protein_beta-like"/>
</dbReference>
<keyword evidence="8" id="KW-1185">Reference proteome</keyword>
<dbReference type="PROSITE" id="PS50082">
    <property type="entry name" value="WD_REPEATS_2"/>
    <property type="match status" value="2"/>
</dbReference>
<dbReference type="SMART" id="SM00320">
    <property type="entry name" value="WD40"/>
    <property type="match status" value="7"/>
</dbReference>
<feature type="repeat" description="WD" evidence="5">
    <location>
        <begin position="62"/>
        <end position="103"/>
    </location>
</feature>
<gene>
    <name evidence="7" type="ORF">NP493_1191g00013</name>
</gene>
<dbReference type="PRINTS" id="PR00320">
    <property type="entry name" value="GPROTEINBRPT"/>
</dbReference>
<keyword evidence="2 5" id="KW-0853">WD repeat</keyword>
<feature type="coiled-coil region" evidence="6">
    <location>
        <begin position="12"/>
        <end position="42"/>
    </location>
</feature>
<comment type="similarity">
    <text evidence="1">Belongs to the WD repeat G protein beta family.</text>
</comment>
<dbReference type="InterPro" id="IPR036322">
    <property type="entry name" value="WD40_repeat_dom_sf"/>
</dbReference>
<keyword evidence="3" id="KW-0677">Repeat</keyword>
<protein>
    <recommendedName>
        <fullName evidence="9">Guanine nucleotide-binding protein subunit beta-5</fullName>
    </recommendedName>
</protein>
<evidence type="ECO:0000256" key="5">
    <source>
        <dbReference type="PROSITE-ProRule" id="PRU00221"/>
    </source>
</evidence>
<feature type="repeat" description="WD" evidence="5">
    <location>
        <begin position="263"/>
        <end position="295"/>
    </location>
</feature>
<evidence type="ECO:0000256" key="4">
    <source>
        <dbReference type="ARBA" id="ARBA00023224"/>
    </source>
</evidence>
<keyword evidence="4" id="KW-0807">Transducer</keyword>
<dbReference type="InterPro" id="IPR015943">
    <property type="entry name" value="WD40/YVTN_repeat-like_dom_sf"/>
</dbReference>
<dbReference type="AlphaFoldDB" id="A0AAD9NGC7"/>
<evidence type="ECO:0008006" key="9">
    <source>
        <dbReference type="Google" id="ProtNLM"/>
    </source>
</evidence>
<dbReference type="InterPro" id="IPR001680">
    <property type="entry name" value="WD40_rpt"/>
</dbReference>
<accession>A0AAD9NGC7</accession>
<dbReference type="Gene3D" id="2.130.10.10">
    <property type="entry name" value="YVTN repeat-like/Quinoprotein amine dehydrogenase"/>
    <property type="match status" value="2"/>
</dbReference>
<keyword evidence="6" id="KW-0175">Coiled coil</keyword>
<dbReference type="PRINTS" id="PR00319">
    <property type="entry name" value="GPROTEINB"/>
</dbReference>
<name>A0AAD9NGC7_RIDPI</name>
<evidence type="ECO:0000256" key="2">
    <source>
        <dbReference type="ARBA" id="ARBA00022574"/>
    </source>
</evidence>
<dbReference type="SUPFAM" id="SSF50978">
    <property type="entry name" value="WD40 repeat-like"/>
    <property type="match status" value="1"/>
</dbReference>
<reference evidence="7" key="1">
    <citation type="journal article" date="2023" name="Mol. Biol. Evol.">
        <title>Third-Generation Sequencing Reveals the Adaptive Role of the Epigenome in Three Deep-Sea Polychaetes.</title>
        <authorList>
            <person name="Perez M."/>
            <person name="Aroh O."/>
            <person name="Sun Y."/>
            <person name="Lan Y."/>
            <person name="Juniper S.K."/>
            <person name="Young C.R."/>
            <person name="Angers B."/>
            <person name="Qian P.Y."/>
        </authorList>
    </citation>
    <scope>NUCLEOTIDE SEQUENCE</scope>
    <source>
        <strain evidence="7">R07B-5</strain>
    </source>
</reference>
<evidence type="ECO:0000313" key="8">
    <source>
        <dbReference type="Proteomes" id="UP001209878"/>
    </source>
</evidence>
<dbReference type="InterPro" id="IPR020472">
    <property type="entry name" value="WD40_PAC1"/>
</dbReference>
<organism evidence="7 8">
    <name type="scientific">Ridgeia piscesae</name>
    <name type="common">Tubeworm</name>
    <dbReference type="NCBI Taxonomy" id="27915"/>
    <lineage>
        <taxon>Eukaryota</taxon>
        <taxon>Metazoa</taxon>
        <taxon>Spiralia</taxon>
        <taxon>Lophotrochozoa</taxon>
        <taxon>Annelida</taxon>
        <taxon>Polychaeta</taxon>
        <taxon>Sedentaria</taxon>
        <taxon>Canalipalpata</taxon>
        <taxon>Sabellida</taxon>
        <taxon>Siboglinidae</taxon>
        <taxon>Ridgeia</taxon>
    </lineage>
</organism>